<dbReference type="KEGG" id="pda:103707973"/>
<dbReference type="InterPro" id="IPR009646">
    <property type="entry name" value="Root_cap"/>
</dbReference>
<name>A0A8B7C3G2_PHODC</name>
<keyword evidence="2" id="KW-1185">Reference proteome</keyword>
<feature type="signal peptide" evidence="1">
    <location>
        <begin position="1"/>
        <end position="22"/>
    </location>
</feature>
<proteinExistence type="predicted"/>
<evidence type="ECO:0000313" key="3">
    <source>
        <dbReference type="RefSeq" id="XP_008790937.2"/>
    </source>
</evidence>
<reference evidence="3" key="2">
    <citation type="submission" date="2025-08" db="UniProtKB">
        <authorList>
            <consortium name="RefSeq"/>
        </authorList>
    </citation>
    <scope>IDENTIFICATION</scope>
    <source>
        <tissue evidence="3">Young leaves</tissue>
    </source>
</reference>
<organism evidence="2 3">
    <name type="scientific">Phoenix dactylifera</name>
    <name type="common">Date palm</name>
    <dbReference type="NCBI Taxonomy" id="42345"/>
    <lineage>
        <taxon>Eukaryota</taxon>
        <taxon>Viridiplantae</taxon>
        <taxon>Streptophyta</taxon>
        <taxon>Embryophyta</taxon>
        <taxon>Tracheophyta</taxon>
        <taxon>Spermatophyta</taxon>
        <taxon>Magnoliopsida</taxon>
        <taxon>Liliopsida</taxon>
        <taxon>Arecaceae</taxon>
        <taxon>Coryphoideae</taxon>
        <taxon>Phoeniceae</taxon>
        <taxon>Phoenix</taxon>
    </lineage>
</organism>
<sequence length="322" mass="35294">MGRSGLAVLLACAVLILATADAAPWKPKKVKCHNKKEYPTCTYHMYCPESCPRSCFVDCSLCRPVCSCDKGGSVCQDPRFVGGDGITFYFHGRKDRDFCLLSDSNLHINGHFIGKRGPNMTRDFTWVQSIAVLFDDHRLYVGARKTATWDDTVDRLAVFFDDEPIYLPTEEGAKWQSSVVPAVSIVRSSGTNAVTVEVEGMFKIAANAVPITEEESRVHRYGVTADDCFAHLDLGFKFYSLSNDVHGVLGQTYREGYVSRVKVSSNMPIMGGEDKFSTSDLHAADCKVARFGRGDAGITLVADPADVRCSSGITGRGIVCKK</sequence>
<protein>
    <submittedName>
        <fullName evidence="3">Uncharacterized protein LOC103707973</fullName>
    </submittedName>
</protein>
<reference evidence="2" key="1">
    <citation type="journal article" date="2019" name="Nat. Commun.">
        <title>Genome-wide association mapping of date palm fruit traits.</title>
        <authorList>
            <person name="Hazzouri K.M."/>
            <person name="Gros-Balthazard M."/>
            <person name="Flowers J.M."/>
            <person name="Copetti D."/>
            <person name="Lemansour A."/>
            <person name="Lebrun M."/>
            <person name="Masmoudi K."/>
            <person name="Ferrand S."/>
            <person name="Dhar M.I."/>
            <person name="Fresquez Z.A."/>
            <person name="Rosas U."/>
            <person name="Zhang J."/>
            <person name="Talag J."/>
            <person name="Lee S."/>
            <person name="Kudrna D."/>
            <person name="Powell R.F."/>
            <person name="Leitch I.J."/>
            <person name="Krueger R.R."/>
            <person name="Wing R.A."/>
            <person name="Amiri K.M.A."/>
            <person name="Purugganan M.D."/>
        </authorList>
    </citation>
    <scope>NUCLEOTIDE SEQUENCE [LARGE SCALE GENOMIC DNA]</scope>
    <source>
        <strain evidence="2">cv. Khalas</strain>
    </source>
</reference>
<accession>A0A8B7C3G2</accession>
<dbReference type="Proteomes" id="UP000228380">
    <property type="component" value="Chromosome 14"/>
</dbReference>
<dbReference type="AlphaFoldDB" id="A0A8B7C3G2"/>
<evidence type="ECO:0000313" key="2">
    <source>
        <dbReference type="Proteomes" id="UP000228380"/>
    </source>
</evidence>
<evidence type="ECO:0000256" key="1">
    <source>
        <dbReference type="SAM" id="SignalP"/>
    </source>
</evidence>
<dbReference type="OrthoDB" id="2012132at2759"/>
<keyword evidence="1" id="KW-0732">Signal</keyword>
<gene>
    <name evidence="3" type="primary">LOC103707973</name>
</gene>
<dbReference type="PANTHER" id="PTHR31656">
    <property type="entry name" value="ROOT CAP DOMAIN-CONTAINING PROTEIN"/>
    <property type="match status" value="1"/>
</dbReference>
<dbReference type="RefSeq" id="XP_008790937.2">
    <property type="nucleotide sequence ID" value="XM_008792715.2"/>
</dbReference>
<feature type="chain" id="PRO_5034020317" evidence="1">
    <location>
        <begin position="23"/>
        <end position="322"/>
    </location>
</feature>
<dbReference type="Pfam" id="PF06830">
    <property type="entry name" value="Root_cap"/>
    <property type="match status" value="1"/>
</dbReference>
<dbReference type="GeneID" id="103707973"/>